<dbReference type="InterPro" id="IPR041224">
    <property type="entry name" value="BPA_C"/>
</dbReference>
<dbReference type="Gene3D" id="2.60.120.1200">
    <property type="match status" value="1"/>
</dbReference>
<evidence type="ECO:0008006" key="6">
    <source>
        <dbReference type="Google" id="ProtNLM"/>
    </source>
</evidence>
<dbReference type="RefSeq" id="WP_184304324.1">
    <property type="nucleotide sequence ID" value="NZ_JACHXU010000005.1"/>
</dbReference>
<dbReference type="Gene3D" id="3.20.20.80">
    <property type="entry name" value="Glycosidases"/>
    <property type="match status" value="1"/>
</dbReference>
<feature type="chain" id="PRO_5030561622" description="Beta-agarase" evidence="1">
    <location>
        <begin position="32"/>
        <end position="665"/>
    </location>
</feature>
<name>A0A7W5DYR1_9BACT</name>
<sequence length="665" mass="75186">MSAKQVFKMRLIRCSVVVLVTNLLVSQHAVADQKGGIVAEQTSGSRRSSIVVEPEMTRAIQGITDVERKRYFNVCDPGTGFENQVKDDAMYDYLVKELGISFGRRLGVVKHPAQTLSEDPNRPGYPDISRLRNKKAVEPSERMRKDFGANLNVAAHGHHNAFPEYMGRFETSESVQDPKHSQYLPKNLDAAAFLSAAVLRFGFNDFDRPQYYEPVNEPHWSFPKTQHLADWHLKTMEFVHRATPGVKVGGPCLPVCYFYRNEYKAFDGLTEFIERTDAKMDFYSFHTYDYLRWREGDFKGRIQSGLALEGTLDLVQNYTVNTYGKEIDVVVSEQGGYIGSDPKGEYDGEFVAGEIMAEQYPDADPASWDYEMKKRSIVNFGHVSSIVANTLAFIEHPHCVQKTVPFLLPNTWAWGPKYYAQLYVAHDYEDKTRWVETDLMMYFKYFRGLGGRRVKALCDDPDLQVRAFVDRNKLFLAINNQSFESETVDLSGISTENVEVRRLGRNTDFTAFYSEDTIPTPETLTLAGRESVMIVAEADEPIQQKRVVNELVCYGDKVVQPMQDATFSVHVPQNEPINYAQLRIGVTRSPDALKTPVVRFNGIVLDVPMEDCAERFVDREYAMTKLIPLDPTLIKAANTVSVSFADGSDGAVGSVVIRVAVKETP</sequence>
<proteinExistence type="predicted"/>
<dbReference type="Proteomes" id="UP000536179">
    <property type="component" value="Unassembled WGS sequence"/>
</dbReference>
<keyword evidence="1" id="KW-0732">Signal</keyword>
<dbReference type="AlphaFoldDB" id="A0A7W5DYR1"/>
<dbReference type="InterPro" id="IPR017853">
    <property type="entry name" value="GH"/>
</dbReference>
<protein>
    <recommendedName>
        <fullName evidence="6">Beta-agarase</fullName>
    </recommendedName>
</protein>
<keyword evidence="5" id="KW-1185">Reference proteome</keyword>
<dbReference type="Pfam" id="PF18040">
    <property type="entry name" value="BPA_C"/>
    <property type="match status" value="1"/>
</dbReference>
<evidence type="ECO:0000259" key="2">
    <source>
        <dbReference type="Pfam" id="PF18040"/>
    </source>
</evidence>
<dbReference type="InterPro" id="IPR040527">
    <property type="entry name" value="Beta-sand_Porphyrn"/>
</dbReference>
<gene>
    <name evidence="4" type="ORF">FHS27_001910</name>
</gene>
<feature type="domain" description="Porphyranase beta-sandwich" evidence="3">
    <location>
        <begin position="462"/>
        <end position="560"/>
    </location>
</feature>
<evidence type="ECO:0000259" key="3">
    <source>
        <dbReference type="Pfam" id="PF18206"/>
    </source>
</evidence>
<evidence type="ECO:0000313" key="5">
    <source>
        <dbReference type="Proteomes" id="UP000536179"/>
    </source>
</evidence>
<organism evidence="4 5">
    <name type="scientific">Aporhodopirellula rubra</name>
    <dbReference type="NCBI Taxonomy" id="980271"/>
    <lineage>
        <taxon>Bacteria</taxon>
        <taxon>Pseudomonadati</taxon>
        <taxon>Planctomycetota</taxon>
        <taxon>Planctomycetia</taxon>
        <taxon>Pirellulales</taxon>
        <taxon>Pirellulaceae</taxon>
        <taxon>Aporhodopirellula</taxon>
    </lineage>
</organism>
<feature type="signal peptide" evidence="1">
    <location>
        <begin position="1"/>
        <end position="31"/>
    </location>
</feature>
<feature type="domain" description="Beta-porphyranase A C-terminal" evidence="2">
    <location>
        <begin position="578"/>
        <end position="659"/>
    </location>
</feature>
<dbReference type="EMBL" id="JACHXU010000005">
    <property type="protein sequence ID" value="MBB3206102.1"/>
    <property type="molecule type" value="Genomic_DNA"/>
</dbReference>
<evidence type="ECO:0000256" key="1">
    <source>
        <dbReference type="SAM" id="SignalP"/>
    </source>
</evidence>
<accession>A0A7W5DYR1</accession>
<dbReference type="SUPFAM" id="SSF51445">
    <property type="entry name" value="(Trans)glycosidases"/>
    <property type="match status" value="1"/>
</dbReference>
<evidence type="ECO:0000313" key="4">
    <source>
        <dbReference type="EMBL" id="MBB3206102.1"/>
    </source>
</evidence>
<dbReference type="CDD" id="cd21510">
    <property type="entry name" value="agarase_cat"/>
    <property type="match status" value="1"/>
</dbReference>
<comment type="caution">
    <text evidence="4">The sequence shown here is derived from an EMBL/GenBank/DDBJ whole genome shotgun (WGS) entry which is preliminary data.</text>
</comment>
<dbReference type="Pfam" id="PF18206">
    <property type="entry name" value="Porphyrn_cat_1"/>
    <property type="match status" value="1"/>
</dbReference>
<reference evidence="4 5" key="1">
    <citation type="submission" date="2020-08" db="EMBL/GenBank/DDBJ databases">
        <title>Genomic Encyclopedia of Type Strains, Phase III (KMG-III): the genomes of soil and plant-associated and newly described type strains.</title>
        <authorList>
            <person name="Whitman W."/>
        </authorList>
    </citation>
    <scope>NUCLEOTIDE SEQUENCE [LARGE SCALE GENOMIC DNA]</scope>
    <source>
        <strain evidence="4 5">CECT 8075</strain>
    </source>
</reference>